<keyword evidence="2" id="KW-1185">Reference proteome</keyword>
<name>A0A7J7GZ91_CAMSI</name>
<evidence type="ECO:0000313" key="2">
    <source>
        <dbReference type="Proteomes" id="UP000593564"/>
    </source>
</evidence>
<evidence type="ECO:0000313" key="1">
    <source>
        <dbReference type="EMBL" id="KAF5946083.1"/>
    </source>
</evidence>
<organism evidence="1 2">
    <name type="scientific">Camellia sinensis</name>
    <name type="common">Tea plant</name>
    <name type="synonym">Thea sinensis</name>
    <dbReference type="NCBI Taxonomy" id="4442"/>
    <lineage>
        <taxon>Eukaryota</taxon>
        <taxon>Viridiplantae</taxon>
        <taxon>Streptophyta</taxon>
        <taxon>Embryophyta</taxon>
        <taxon>Tracheophyta</taxon>
        <taxon>Spermatophyta</taxon>
        <taxon>Magnoliopsida</taxon>
        <taxon>eudicotyledons</taxon>
        <taxon>Gunneridae</taxon>
        <taxon>Pentapetalae</taxon>
        <taxon>asterids</taxon>
        <taxon>Ericales</taxon>
        <taxon>Theaceae</taxon>
        <taxon>Camellia</taxon>
    </lineage>
</organism>
<protein>
    <submittedName>
        <fullName evidence="1">Uncharacterized protein</fullName>
    </submittedName>
</protein>
<dbReference type="AlphaFoldDB" id="A0A7J7GZ91"/>
<proteinExistence type="predicted"/>
<dbReference type="EMBL" id="JACBKZ010000007">
    <property type="protein sequence ID" value="KAF5946083.1"/>
    <property type="molecule type" value="Genomic_DNA"/>
</dbReference>
<reference evidence="1 2" key="2">
    <citation type="submission" date="2020-07" db="EMBL/GenBank/DDBJ databases">
        <title>Genome assembly of wild tea tree DASZ reveals pedigree and selection history of tea varieties.</title>
        <authorList>
            <person name="Zhang W."/>
        </authorList>
    </citation>
    <scope>NUCLEOTIDE SEQUENCE [LARGE SCALE GENOMIC DNA]</scope>
    <source>
        <strain evidence="2">cv. G240</strain>
        <tissue evidence="1">Leaf</tissue>
    </source>
</reference>
<sequence length="120" mass="13926">MESVPLEHENVTKWVLSGRSGRKEEILERGKGSNDLKRIEQGAIGELKKLVEEDIEEEIIPLCSLLWLWRVVLTTLWPLQLKPVRVWMCSDGVKFGIFEFFHKLPMVGRTASWFYAIVLT</sequence>
<reference evidence="2" key="1">
    <citation type="journal article" date="2020" name="Nat. Commun.">
        <title>Genome assembly of wild tea tree DASZ reveals pedigree and selection history of tea varieties.</title>
        <authorList>
            <person name="Zhang W."/>
            <person name="Zhang Y."/>
            <person name="Qiu H."/>
            <person name="Guo Y."/>
            <person name="Wan H."/>
            <person name="Zhang X."/>
            <person name="Scossa F."/>
            <person name="Alseekh S."/>
            <person name="Zhang Q."/>
            <person name="Wang P."/>
            <person name="Xu L."/>
            <person name="Schmidt M.H."/>
            <person name="Jia X."/>
            <person name="Li D."/>
            <person name="Zhu A."/>
            <person name="Guo F."/>
            <person name="Chen W."/>
            <person name="Ni D."/>
            <person name="Usadel B."/>
            <person name="Fernie A.R."/>
            <person name="Wen W."/>
        </authorList>
    </citation>
    <scope>NUCLEOTIDE SEQUENCE [LARGE SCALE GENOMIC DNA]</scope>
    <source>
        <strain evidence="2">cv. G240</strain>
    </source>
</reference>
<comment type="caution">
    <text evidence="1">The sequence shown here is derived from an EMBL/GenBank/DDBJ whole genome shotgun (WGS) entry which is preliminary data.</text>
</comment>
<accession>A0A7J7GZ91</accession>
<dbReference type="Proteomes" id="UP000593564">
    <property type="component" value="Unassembled WGS sequence"/>
</dbReference>
<gene>
    <name evidence="1" type="ORF">HYC85_016311</name>
</gene>